<dbReference type="Proteomes" id="UP000190744">
    <property type="component" value="Unassembled WGS sequence"/>
</dbReference>
<evidence type="ECO:0000313" key="2">
    <source>
        <dbReference type="EMBL" id="OOQ85697.1"/>
    </source>
</evidence>
<gene>
    <name evidence="2" type="ORF">PEBR_25793</name>
</gene>
<accession>A0A1S9RJM0</accession>
<feature type="signal peptide" evidence="1">
    <location>
        <begin position="1"/>
        <end position="24"/>
    </location>
</feature>
<evidence type="ECO:0000313" key="3">
    <source>
        <dbReference type="Proteomes" id="UP000190744"/>
    </source>
</evidence>
<protein>
    <submittedName>
        <fullName evidence="2">Uncharacterized protein</fullName>
    </submittedName>
</protein>
<proteinExistence type="predicted"/>
<sequence>MKFDNVFNIKICLVLTLALRSCSAQGPAAAKHCHSEWIQTNDLKKCNCDEGSSTTCQECDLGNCNGIPLTSKSELKKPHCYEGCTEANWGCNSCFLWFKSVCNCVQTGIQSGKCKPSPSGLWIRLNEELLSTTQRVPGILELTSEEPWDWGQTLYDRGTQALVINSVKTRKQEQIHFHICDGKLQPGDPKFILGALNYAKFQQKPTKVPGHPNWLCRVESAKDTPISGVTADIRTQTATGDPCSKLVGAAVLVDSHDRTWMCLTTGIGSTQGIFCK</sequence>
<organism evidence="2 3">
    <name type="scientific">Penicillium brasilianum</name>
    <dbReference type="NCBI Taxonomy" id="104259"/>
    <lineage>
        <taxon>Eukaryota</taxon>
        <taxon>Fungi</taxon>
        <taxon>Dikarya</taxon>
        <taxon>Ascomycota</taxon>
        <taxon>Pezizomycotina</taxon>
        <taxon>Eurotiomycetes</taxon>
        <taxon>Eurotiomycetidae</taxon>
        <taxon>Eurotiales</taxon>
        <taxon>Aspergillaceae</taxon>
        <taxon>Penicillium</taxon>
    </lineage>
</organism>
<dbReference type="AlphaFoldDB" id="A0A1S9RJM0"/>
<dbReference type="EMBL" id="LJBN01000164">
    <property type="protein sequence ID" value="OOQ85697.1"/>
    <property type="molecule type" value="Genomic_DNA"/>
</dbReference>
<feature type="chain" id="PRO_5013091784" evidence="1">
    <location>
        <begin position="25"/>
        <end position="276"/>
    </location>
</feature>
<reference evidence="3" key="1">
    <citation type="submission" date="2015-09" db="EMBL/GenBank/DDBJ databases">
        <authorList>
            <person name="Fill T.P."/>
            <person name="Baretta J.F."/>
            <person name="de Almeida L.G."/>
            <person name="Rocha M."/>
            <person name="de Souza D.H."/>
            <person name="Malavazi I."/>
            <person name="Cerdeira L.T."/>
            <person name="Hong H."/>
            <person name="Samborskyy M."/>
            <person name="de Vasconcelos A.T."/>
            <person name="Leadlay P."/>
            <person name="Rodrigues-Filho E."/>
        </authorList>
    </citation>
    <scope>NUCLEOTIDE SEQUENCE [LARGE SCALE GENOMIC DNA]</scope>
    <source>
        <strain evidence="3">LaBioMMi 136</strain>
    </source>
</reference>
<keyword evidence="1" id="KW-0732">Signal</keyword>
<name>A0A1S9RJM0_PENBI</name>
<evidence type="ECO:0000256" key="1">
    <source>
        <dbReference type="SAM" id="SignalP"/>
    </source>
</evidence>
<comment type="caution">
    <text evidence="2">The sequence shown here is derived from an EMBL/GenBank/DDBJ whole genome shotgun (WGS) entry which is preliminary data.</text>
</comment>